<dbReference type="SUPFAM" id="SSF52540">
    <property type="entry name" value="P-loop containing nucleoside triphosphate hydrolases"/>
    <property type="match status" value="1"/>
</dbReference>
<sequence length="223" mass="24449">MQTPEIIAFVNQKGGVGKSTGAVHAADHFARKGKSVILVDADAQQSSSQWVSELKETYPNIQLSSVAIINPEDLFDKLPKLSQECDLVIVDGPAKSNEITKAILARCHLALIPCRESIVELRSSGDILRLIRQVRELRGDLPKAAIYMTQVKSNTVLLKEAQEALGDEPDIPLMKTIIYDRQVFKDAPGQATTVFGMTGKSAKDAAKLYELLFKEALKIFNGN</sequence>
<dbReference type="CDD" id="cd02042">
    <property type="entry name" value="ParAB_family"/>
    <property type="match status" value="1"/>
</dbReference>
<gene>
    <name evidence="2" type="ORF">ENR64_11985</name>
</gene>
<dbReference type="InterPro" id="IPR027417">
    <property type="entry name" value="P-loop_NTPase"/>
</dbReference>
<name>A0A7C3PD96_9CYAN</name>
<dbReference type="InterPro" id="IPR002586">
    <property type="entry name" value="CobQ/CobB/MinD/ParA_Nub-bd_dom"/>
</dbReference>
<comment type="caution">
    <text evidence="2">The sequence shown here is derived from an EMBL/GenBank/DDBJ whole genome shotgun (WGS) entry which is preliminary data.</text>
</comment>
<dbReference type="AlphaFoldDB" id="A0A7C3PD96"/>
<dbReference type="PIRSF" id="PIRSF009320">
    <property type="entry name" value="Nuc_binding_HP_1000"/>
    <property type="match status" value="1"/>
</dbReference>
<dbReference type="Pfam" id="PF01656">
    <property type="entry name" value="CbiA"/>
    <property type="match status" value="1"/>
</dbReference>
<dbReference type="PANTHER" id="PTHR13696">
    <property type="entry name" value="P-LOOP CONTAINING NUCLEOSIDE TRIPHOSPHATE HYDROLASE"/>
    <property type="match status" value="1"/>
</dbReference>
<accession>A0A7C3PD96</accession>
<evidence type="ECO:0000259" key="1">
    <source>
        <dbReference type="Pfam" id="PF01656"/>
    </source>
</evidence>
<dbReference type="EMBL" id="DSRU01000171">
    <property type="protein sequence ID" value="HFM98452.1"/>
    <property type="molecule type" value="Genomic_DNA"/>
</dbReference>
<dbReference type="PANTHER" id="PTHR13696:SF96">
    <property type="entry name" value="COBQ_COBB_MIND_PARA NUCLEOTIDE BINDING DOMAIN-CONTAINING PROTEIN"/>
    <property type="match status" value="1"/>
</dbReference>
<evidence type="ECO:0000313" key="2">
    <source>
        <dbReference type="EMBL" id="HFM98452.1"/>
    </source>
</evidence>
<reference evidence="2" key="1">
    <citation type="journal article" date="2020" name="mSystems">
        <title>Genome- and Community-Level Interaction Insights into Carbon Utilization and Element Cycling Functions of Hydrothermarchaeota in Hydrothermal Sediment.</title>
        <authorList>
            <person name="Zhou Z."/>
            <person name="Liu Y."/>
            <person name="Xu W."/>
            <person name="Pan J."/>
            <person name="Luo Z.H."/>
            <person name="Li M."/>
        </authorList>
    </citation>
    <scope>NUCLEOTIDE SEQUENCE [LARGE SCALE GENOMIC DNA]</scope>
    <source>
        <strain evidence="2">SpSt-418</strain>
    </source>
</reference>
<dbReference type="InterPro" id="IPR050678">
    <property type="entry name" value="DNA_Partitioning_ATPase"/>
</dbReference>
<organism evidence="2">
    <name type="scientific">Oscillatoriales cyanobacterium SpSt-418</name>
    <dbReference type="NCBI Taxonomy" id="2282169"/>
    <lineage>
        <taxon>Bacteria</taxon>
        <taxon>Bacillati</taxon>
        <taxon>Cyanobacteriota</taxon>
        <taxon>Cyanophyceae</taxon>
        <taxon>Oscillatoriophycideae</taxon>
        <taxon>Oscillatoriales</taxon>
    </lineage>
</organism>
<protein>
    <recommendedName>
        <fullName evidence="1">CobQ/CobB/MinD/ParA nucleotide binding domain-containing protein</fullName>
    </recommendedName>
</protein>
<feature type="domain" description="CobQ/CobB/MinD/ParA nucleotide binding" evidence="1">
    <location>
        <begin position="7"/>
        <end position="185"/>
    </location>
</feature>
<dbReference type="Gene3D" id="3.40.50.300">
    <property type="entry name" value="P-loop containing nucleotide triphosphate hydrolases"/>
    <property type="match status" value="1"/>
</dbReference>
<proteinExistence type="predicted"/>